<dbReference type="PANTHER" id="PTHR24260">
    <property type="match status" value="1"/>
</dbReference>
<dbReference type="InterPro" id="IPR001254">
    <property type="entry name" value="Trypsin_dom"/>
</dbReference>
<dbReference type="InterPro" id="IPR051333">
    <property type="entry name" value="CLIP_Serine_Protease"/>
</dbReference>
<dbReference type="InterPro" id="IPR009003">
    <property type="entry name" value="Peptidase_S1_PA"/>
</dbReference>
<dbReference type="Gene3D" id="2.40.10.10">
    <property type="entry name" value="Trypsin-like serine proteases"/>
    <property type="match status" value="1"/>
</dbReference>
<dbReference type="GO" id="GO:0006508">
    <property type="term" value="P:proteolysis"/>
    <property type="evidence" value="ECO:0007669"/>
    <property type="project" value="InterPro"/>
</dbReference>
<dbReference type="EMBL" id="DQ356044">
    <property type="protein sequence ID" value="ABC88759.1"/>
    <property type="molecule type" value="mRNA"/>
</dbReference>
<evidence type="ECO:0000256" key="1">
    <source>
        <dbReference type="ARBA" id="ARBA00023157"/>
    </source>
</evidence>
<sequence>MKVLVLIAVLVSSICAHHLGRLRAAPGGRIIGGGDANAGEFPFAAAIQSQTNAGQYFCGGALVNTLFIVTSGSCVDGATLFSIRLGITSLAETGQRLATDKYVLHPLYNIDTLENDIGVIELRLPVSFTDYIQPIGMPTRDVQTNAIAIAIGWGQIGDADAGLTNQLQTVELVALSNEECRLTFGNQIADTMVCVDGNYNEGACLGDVGSPLIQYVNGHRATIVGISSFISGNGCESTDPSGYTRAFPFVEWIQNNTQVPS</sequence>
<name>A1XG85_TENMO</name>
<dbReference type="CDD" id="cd00190">
    <property type="entry name" value="Tryp_SPc"/>
    <property type="match status" value="1"/>
</dbReference>
<dbReference type="PROSITE" id="PS50240">
    <property type="entry name" value="TRYPSIN_DOM"/>
    <property type="match status" value="1"/>
</dbReference>
<dbReference type="InterPro" id="IPR001314">
    <property type="entry name" value="Peptidase_S1A"/>
</dbReference>
<organism evidence="4">
    <name type="scientific">Tenebrio molitor</name>
    <name type="common">Yellow mealworm beetle</name>
    <dbReference type="NCBI Taxonomy" id="7067"/>
    <lineage>
        <taxon>Eukaryota</taxon>
        <taxon>Metazoa</taxon>
        <taxon>Ecdysozoa</taxon>
        <taxon>Arthropoda</taxon>
        <taxon>Hexapoda</taxon>
        <taxon>Insecta</taxon>
        <taxon>Pterygota</taxon>
        <taxon>Neoptera</taxon>
        <taxon>Endopterygota</taxon>
        <taxon>Coleoptera</taxon>
        <taxon>Polyphaga</taxon>
        <taxon>Cucujiformia</taxon>
        <taxon>Tenebrionidae</taxon>
        <taxon>Tenebrio</taxon>
    </lineage>
</organism>
<evidence type="ECO:0000259" key="3">
    <source>
        <dbReference type="PROSITE" id="PS50240"/>
    </source>
</evidence>
<dbReference type="InterPro" id="IPR043504">
    <property type="entry name" value="Peptidase_S1_PA_chymotrypsin"/>
</dbReference>
<dbReference type="PANTHER" id="PTHR24260:SF136">
    <property type="entry name" value="GH08193P-RELATED"/>
    <property type="match status" value="1"/>
</dbReference>
<keyword evidence="1" id="KW-1015">Disulfide bond</keyword>
<protein>
    <submittedName>
        <fullName evidence="4">Putative serine proteinase</fullName>
    </submittedName>
</protein>
<evidence type="ECO:0000313" key="4">
    <source>
        <dbReference type="EMBL" id="ABC88759.1"/>
    </source>
</evidence>
<feature type="chain" id="PRO_5002640994" evidence="2">
    <location>
        <begin position="17"/>
        <end position="261"/>
    </location>
</feature>
<dbReference type="SUPFAM" id="SSF50494">
    <property type="entry name" value="Trypsin-like serine proteases"/>
    <property type="match status" value="1"/>
</dbReference>
<reference evidence="4" key="1">
    <citation type="journal article" date="2007" name="Insect Mol. Biol.">
        <title>Sequence analysis and molecular characterization of larval midgut cDNA transcripts encoding peptidases from the yellow mealworm, Tenebrio molitor L.</title>
        <authorList>
            <person name="Prabhakar S."/>
            <person name="Chen M.S."/>
            <person name="Elpidina E.N."/>
            <person name="Vinokurov K.S."/>
            <person name="Smith C.M."/>
            <person name="Marshall J."/>
            <person name="Oppert B."/>
        </authorList>
    </citation>
    <scope>NUCLEOTIDE SEQUENCE</scope>
    <source>
        <tissue evidence="4">Posterior midgut</tissue>
    </source>
</reference>
<dbReference type="Pfam" id="PF00089">
    <property type="entry name" value="Trypsin"/>
    <property type="match status" value="1"/>
</dbReference>
<dbReference type="AlphaFoldDB" id="A1XG85"/>
<proteinExistence type="evidence at transcript level"/>
<dbReference type="SMART" id="SM00020">
    <property type="entry name" value="Tryp_SPc"/>
    <property type="match status" value="1"/>
</dbReference>
<dbReference type="FunFam" id="2.40.10.10:FF:000068">
    <property type="entry name" value="transmembrane protease serine 2"/>
    <property type="match status" value="1"/>
</dbReference>
<dbReference type="PRINTS" id="PR00722">
    <property type="entry name" value="CHYMOTRYPSIN"/>
</dbReference>
<feature type="signal peptide" evidence="2">
    <location>
        <begin position="1"/>
        <end position="16"/>
    </location>
</feature>
<evidence type="ECO:0000256" key="2">
    <source>
        <dbReference type="SAM" id="SignalP"/>
    </source>
</evidence>
<keyword evidence="2" id="KW-0732">Signal</keyword>
<accession>A1XG85</accession>
<feature type="domain" description="Peptidase S1" evidence="3">
    <location>
        <begin position="30"/>
        <end position="258"/>
    </location>
</feature>
<dbReference type="GO" id="GO:0004252">
    <property type="term" value="F:serine-type endopeptidase activity"/>
    <property type="evidence" value="ECO:0007669"/>
    <property type="project" value="InterPro"/>
</dbReference>